<reference evidence="4" key="1">
    <citation type="submission" date="2023-06" db="EMBL/GenBank/DDBJ databases">
        <title>Genome-scale phylogeny and comparative genomics of the fungal order Sordariales.</title>
        <authorList>
            <consortium name="Lawrence Berkeley National Laboratory"/>
            <person name="Hensen N."/>
            <person name="Bonometti L."/>
            <person name="Westerberg I."/>
            <person name="Brannstrom I.O."/>
            <person name="Guillou S."/>
            <person name="Cros-Aarteil S."/>
            <person name="Calhoun S."/>
            <person name="Haridas S."/>
            <person name="Kuo A."/>
            <person name="Mondo S."/>
            <person name="Pangilinan J."/>
            <person name="Riley R."/>
            <person name="Labutti K."/>
            <person name="Andreopoulos B."/>
            <person name="Lipzen A."/>
            <person name="Chen C."/>
            <person name="Yanf M."/>
            <person name="Daum C."/>
            <person name="Ng V."/>
            <person name="Clum A."/>
            <person name="Steindorff A."/>
            <person name="Ohm R."/>
            <person name="Martin F."/>
            <person name="Silar P."/>
            <person name="Natvig D."/>
            <person name="Lalanne C."/>
            <person name="Gautier V."/>
            <person name="Ament-Velasquez S.L."/>
            <person name="Kruys A."/>
            <person name="Hutchinson M.I."/>
            <person name="Powell A.J."/>
            <person name="Barry K."/>
            <person name="Miller A.N."/>
            <person name="Grigoriev I.V."/>
            <person name="Debuchy R."/>
            <person name="Gladieux P."/>
            <person name="Thoren M.H."/>
            <person name="Johannesson H."/>
        </authorList>
    </citation>
    <scope>NUCLEOTIDE SEQUENCE</scope>
    <source>
        <strain evidence="4">8032-3</strain>
    </source>
</reference>
<dbReference type="InterPro" id="IPR010987">
    <property type="entry name" value="Glutathione-S-Trfase_C-like"/>
</dbReference>
<dbReference type="Gene3D" id="1.20.1050.10">
    <property type="match status" value="1"/>
</dbReference>
<dbReference type="SUPFAM" id="SSF47616">
    <property type="entry name" value="GST C-terminal domain-like"/>
    <property type="match status" value="1"/>
</dbReference>
<dbReference type="RefSeq" id="XP_060281278.1">
    <property type="nucleotide sequence ID" value="XM_060428580.1"/>
</dbReference>
<dbReference type="Pfam" id="PF13409">
    <property type="entry name" value="GST_N_2"/>
    <property type="match status" value="1"/>
</dbReference>
<gene>
    <name evidence="4" type="ORF">QBC33DRAFT_545630</name>
</gene>
<dbReference type="PANTHER" id="PTHR43968:SF8">
    <property type="entry name" value="S-TRANSFERASE, PUTATIVE (AFU_ORTHOLOGUE AFUA_2G00590)-RELATED"/>
    <property type="match status" value="1"/>
</dbReference>
<dbReference type="PROSITE" id="PS51354">
    <property type="entry name" value="GLUTAREDOXIN_2"/>
    <property type="match status" value="1"/>
</dbReference>
<evidence type="ECO:0000313" key="5">
    <source>
        <dbReference type="Proteomes" id="UP001244011"/>
    </source>
</evidence>
<organism evidence="4 5">
    <name type="scientific">Phialemonium atrogriseum</name>
    <dbReference type="NCBI Taxonomy" id="1093897"/>
    <lineage>
        <taxon>Eukaryota</taxon>
        <taxon>Fungi</taxon>
        <taxon>Dikarya</taxon>
        <taxon>Ascomycota</taxon>
        <taxon>Pezizomycotina</taxon>
        <taxon>Sordariomycetes</taxon>
        <taxon>Sordariomycetidae</taxon>
        <taxon>Cephalothecales</taxon>
        <taxon>Cephalothecaceae</taxon>
        <taxon>Phialemonium</taxon>
    </lineage>
</organism>
<comment type="similarity">
    <text evidence="1">Belongs to the GST superfamily.</text>
</comment>
<dbReference type="InterPro" id="IPR040079">
    <property type="entry name" value="Glutathione_S-Trfase"/>
</dbReference>
<name>A0AAJ0BV58_9PEZI</name>
<evidence type="ECO:0000313" key="4">
    <source>
        <dbReference type="EMBL" id="KAK1765065.1"/>
    </source>
</evidence>
<evidence type="ECO:0000256" key="1">
    <source>
        <dbReference type="ARBA" id="ARBA00007409"/>
    </source>
</evidence>
<accession>A0AAJ0BV58</accession>
<dbReference type="SUPFAM" id="SSF52833">
    <property type="entry name" value="Thioredoxin-like"/>
    <property type="match status" value="1"/>
</dbReference>
<dbReference type="Gene3D" id="3.40.30.10">
    <property type="entry name" value="Glutaredoxin"/>
    <property type="match status" value="1"/>
</dbReference>
<dbReference type="InterPro" id="IPR004045">
    <property type="entry name" value="Glutathione_S-Trfase_N"/>
</dbReference>
<dbReference type="Proteomes" id="UP001244011">
    <property type="component" value="Unassembled WGS sequence"/>
</dbReference>
<feature type="domain" description="GST C-terminal" evidence="3">
    <location>
        <begin position="89"/>
        <end position="226"/>
    </location>
</feature>
<dbReference type="InterPro" id="IPR036282">
    <property type="entry name" value="Glutathione-S-Trfase_C_sf"/>
</dbReference>
<dbReference type="PROSITE" id="PS50404">
    <property type="entry name" value="GST_NTER"/>
    <property type="match status" value="1"/>
</dbReference>
<dbReference type="GO" id="GO:0005737">
    <property type="term" value="C:cytoplasm"/>
    <property type="evidence" value="ECO:0007669"/>
    <property type="project" value="TreeGrafter"/>
</dbReference>
<dbReference type="AlphaFoldDB" id="A0AAJ0BV58"/>
<dbReference type="SFLD" id="SFLDG00358">
    <property type="entry name" value="Main_(cytGST)"/>
    <property type="match status" value="1"/>
</dbReference>
<dbReference type="InterPro" id="IPR050983">
    <property type="entry name" value="GST_Omega/HSP26"/>
</dbReference>
<dbReference type="PANTHER" id="PTHR43968">
    <property type="match status" value="1"/>
</dbReference>
<dbReference type="PROSITE" id="PS50405">
    <property type="entry name" value="GST_CTER"/>
    <property type="match status" value="1"/>
</dbReference>
<feature type="domain" description="GST N-terminal" evidence="2">
    <location>
        <begin position="5"/>
        <end position="84"/>
    </location>
</feature>
<dbReference type="GeneID" id="85311767"/>
<comment type="caution">
    <text evidence="4">The sequence shown here is derived from an EMBL/GenBank/DDBJ whole genome shotgun (WGS) entry which is preliminary data.</text>
</comment>
<evidence type="ECO:0000259" key="3">
    <source>
        <dbReference type="PROSITE" id="PS50405"/>
    </source>
</evidence>
<protein>
    <submittedName>
        <fullName evidence="4">Glutathione S-transferase</fullName>
    </submittedName>
</protein>
<dbReference type="InterPro" id="IPR036249">
    <property type="entry name" value="Thioredoxin-like_sf"/>
</dbReference>
<sequence length="233" mass="25779">MGSEDKIILYTNHRCPWAHRAHITLAELNLPFEEVIIDLDVPRTAEYLAVNPRGLVPSISFNGEIITESAIVAQFLVDSRPNHLVPQTGNAEAALRRARIAFFVDAFISGSTKHLFKIAAAKTDAEAEEPAREALQQLVKEVEPLLADAKPFFGGSDKLTFAEVLTAPFAIRLLTLSKAGVYPKILAEQLPEKAPNFTKWAEKLSSHQSVVNIYREEDIIRTAKARIAKLRAA</sequence>
<dbReference type="CDD" id="cd00570">
    <property type="entry name" value="GST_N_family"/>
    <property type="match status" value="1"/>
</dbReference>
<keyword evidence="5" id="KW-1185">Reference proteome</keyword>
<dbReference type="SFLD" id="SFLDS00019">
    <property type="entry name" value="Glutathione_Transferase_(cytos"/>
    <property type="match status" value="1"/>
</dbReference>
<proteinExistence type="inferred from homology"/>
<dbReference type="EMBL" id="MU839017">
    <property type="protein sequence ID" value="KAK1765065.1"/>
    <property type="molecule type" value="Genomic_DNA"/>
</dbReference>
<evidence type="ECO:0000259" key="2">
    <source>
        <dbReference type="PROSITE" id="PS50404"/>
    </source>
</evidence>